<feature type="domain" description="O-antigen ligase-related" evidence="6">
    <location>
        <begin position="179"/>
        <end position="326"/>
    </location>
</feature>
<name>A0ABS2BLQ3_9NEIS</name>
<evidence type="ECO:0000256" key="5">
    <source>
        <dbReference type="SAM" id="Phobius"/>
    </source>
</evidence>
<comment type="subcellular location">
    <subcellularLocation>
        <location evidence="1">Membrane</location>
        <topology evidence="1">Multi-pass membrane protein</topology>
    </subcellularLocation>
</comment>
<comment type="caution">
    <text evidence="7">The sequence shown here is derived from an EMBL/GenBank/DDBJ whole genome shotgun (WGS) entry which is preliminary data.</text>
</comment>
<dbReference type="InterPro" id="IPR051533">
    <property type="entry name" value="WaaL-like"/>
</dbReference>
<dbReference type="Pfam" id="PF04932">
    <property type="entry name" value="Wzy_C"/>
    <property type="match status" value="1"/>
</dbReference>
<evidence type="ECO:0000256" key="4">
    <source>
        <dbReference type="ARBA" id="ARBA00023136"/>
    </source>
</evidence>
<evidence type="ECO:0000259" key="6">
    <source>
        <dbReference type="Pfam" id="PF04932"/>
    </source>
</evidence>
<keyword evidence="4 5" id="KW-0472">Membrane</keyword>
<gene>
    <name evidence="7" type="ORF">JMJ54_11915</name>
</gene>
<dbReference type="EMBL" id="JAESND010000005">
    <property type="protein sequence ID" value="MBM3116538.1"/>
    <property type="molecule type" value="Genomic_DNA"/>
</dbReference>
<organism evidence="7 8">
    <name type="scientific">Jeongeupia naejangsanensis</name>
    <dbReference type="NCBI Taxonomy" id="613195"/>
    <lineage>
        <taxon>Bacteria</taxon>
        <taxon>Pseudomonadati</taxon>
        <taxon>Pseudomonadota</taxon>
        <taxon>Betaproteobacteria</taxon>
        <taxon>Neisseriales</taxon>
        <taxon>Chitinibacteraceae</taxon>
        <taxon>Jeongeupia</taxon>
    </lineage>
</organism>
<evidence type="ECO:0000256" key="1">
    <source>
        <dbReference type="ARBA" id="ARBA00004141"/>
    </source>
</evidence>
<feature type="transmembrane region" description="Helical" evidence="5">
    <location>
        <begin position="117"/>
        <end position="137"/>
    </location>
</feature>
<reference evidence="7 8" key="1">
    <citation type="submission" date="2021-01" db="EMBL/GenBank/DDBJ databases">
        <title>Draft Genome Sequence and Polyhydroxyalkanoate Biosynthetic Potential of Jeongeupia naejangsanensis Type Strain DSM 24253.</title>
        <authorList>
            <person name="Turrini P."/>
            <person name="Artuso I."/>
            <person name="Lugli G.A."/>
            <person name="Frangipani E."/>
            <person name="Ventura M."/>
            <person name="Visca P."/>
        </authorList>
    </citation>
    <scope>NUCLEOTIDE SEQUENCE [LARGE SCALE GENOMIC DNA]</scope>
    <source>
        <strain evidence="7 8">DSM 24253</strain>
    </source>
</reference>
<dbReference type="Proteomes" id="UP000809431">
    <property type="component" value="Unassembled WGS sequence"/>
</dbReference>
<feature type="transmembrane region" description="Helical" evidence="5">
    <location>
        <begin position="216"/>
        <end position="234"/>
    </location>
</feature>
<evidence type="ECO:0000256" key="2">
    <source>
        <dbReference type="ARBA" id="ARBA00022692"/>
    </source>
</evidence>
<sequence>MRNLLGSLTLTALIQGLLFIYLPLAANTALPGLRNTSLGLLLLLSLYVLIRQRPKVDKCLAISGMGYLLLVTASFLTLTNIGASSSEFVRSMLAPTVLAMALLAVTKDFDVKAQLKLTVLASVLTTLLYAWSIHQLWGALQANLFNRDYGFRFLVFLPFLLLALISKLGRIWTGLAALLLVLQVIAIGLMGFRGAWLGLVTVVLLFVWRHLTTKGLLVLAAVVIAVGVASASLTKQFAPQTYQYVETKLRQTDSSGRVDFLWKPTITMIRDTPLLGHGYGNANFSKIFAAEAPKHDDWLWKDATHPHNIWLEVAFATGLVGAALLLTIMLRSGWLLWQRSREGNPLAEAALLGLIGFYGVLGMTEPLAWAPLGLFAGIALAQSARFGDRT</sequence>
<dbReference type="RefSeq" id="WP_203538780.1">
    <property type="nucleotide sequence ID" value="NZ_JAESND010000005.1"/>
</dbReference>
<feature type="transmembrane region" description="Helical" evidence="5">
    <location>
        <begin position="88"/>
        <end position="105"/>
    </location>
</feature>
<keyword evidence="8" id="KW-1185">Reference proteome</keyword>
<proteinExistence type="predicted"/>
<feature type="transmembrane region" description="Helical" evidence="5">
    <location>
        <begin position="62"/>
        <end position="82"/>
    </location>
</feature>
<dbReference type="GO" id="GO:0016874">
    <property type="term" value="F:ligase activity"/>
    <property type="evidence" value="ECO:0007669"/>
    <property type="project" value="UniProtKB-KW"/>
</dbReference>
<feature type="transmembrane region" description="Helical" evidence="5">
    <location>
        <begin position="149"/>
        <end position="165"/>
    </location>
</feature>
<feature type="transmembrane region" description="Helical" evidence="5">
    <location>
        <begin position="7"/>
        <end position="26"/>
    </location>
</feature>
<dbReference type="InterPro" id="IPR007016">
    <property type="entry name" value="O-antigen_ligase-rel_domated"/>
</dbReference>
<accession>A0ABS2BLQ3</accession>
<feature type="transmembrane region" description="Helical" evidence="5">
    <location>
        <begin position="309"/>
        <end position="331"/>
    </location>
</feature>
<feature type="transmembrane region" description="Helical" evidence="5">
    <location>
        <begin position="172"/>
        <end position="189"/>
    </location>
</feature>
<dbReference type="PANTHER" id="PTHR37422:SF13">
    <property type="entry name" value="LIPOPOLYSACCHARIDE BIOSYNTHESIS PROTEIN PA4999-RELATED"/>
    <property type="match status" value="1"/>
</dbReference>
<dbReference type="PANTHER" id="PTHR37422">
    <property type="entry name" value="TEICHURONIC ACID BIOSYNTHESIS PROTEIN TUAE"/>
    <property type="match status" value="1"/>
</dbReference>
<evidence type="ECO:0000313" key="7">
    <source>
        <dbReference type="EMBL" id="MBM3116538.1"/>
    </source>
</evidence>
<feature type="transmembrane region" description="Helical" evidence="5">
    <location>
        <begin position="343"/>
        <end position="361"/>
    </location>
</feature>
<evidence type="ECO:0000313" key="8">
    <source>
        <dbReference type="Proteomes" id="UP000809431"/>
    </source>
</evidence>
<keyword evidence="3 5" id="KW-1133">Transmembrane helix</keyword>
<evidence type="ECO:0000256" key="3">
    <source>
        <dbReference type="ARBA" id="ARBA00022989"/>
    </source>
</evidence>
<feature type="transmembrane region" description="Helical" evidence="5">
    <location>
        <begin position="32"/>
        <end position="50"/>
    </location>
</feature>
<keyword evidence="7" id="KW-0436">Ligase</keyword>
<keyword evidence="2 5" id="KW-0812">Transmembrane</keyword>
<protein>
    <submittedName>
        <fullName evidence="7">O-antigen ligase family protein</fullName>
    </submittedName>
</protein>